<dbReference type="Proteomes" id="UP000294145">
    <property type="component" value="Unassembled WGS sequence"/>
</dbReference>
<dbReference type="EC" id="5.6.2.4" evidence="9"/>
<dbReference type="GO" id="GO:0003677">
    <property type="term" value="F:DNA binding"/>
    <property type="evidence" value="ECO:0007669"/>
    <property type="project" value="UniProtKB-KW"/>
</dbReference>
<organism evidence="15 16">
    <name type="scientific">Vibrio cholerae</name>
    <dbReference type="NCBI Taxonomy" id="666"/>
    <lineage>
        <taxon>Bacteria</taxon>
        <taxon>Pseudomonadati</taxon>
        <taxon>Pseudomonadota</taxon>
        <taxon>Gammaproteobacteria</taxon>
        <taxon>Vibrionales</taxon>
        <taxon>Vibrionaceae</taxon>
        <taxon>Vibrio</taxon>
    </lineage>
</organism>
<feature type="domain" description="UvrD-like helicase C-terminal" evidence="14">
    <location>
        <begin position="297"/>
        <end position="552"/>
    </location>
</feature>
<dbReference type="PROSITE" id="PS51217">
    <property type="entry name" value="UVRD_HELICASE_CTER"/>
    <property type="match status" value="1"/>
</dbReference>
<dbReference type="InterPro" id="IPR014016">
    <property type="entry name" value="UvrD-like_ATP-bd"/>
</dbReference>
<evidence type="ECO:0000256" key="8">
    <source>
        <dbReference type="ARBA" id="ARBA00034617"/>
    </source>
</evidence>
<evidence type="ECO:0000256" key="9">
    <source>
        <dbReference type="ARBA" id="ARBA00034808"/>
    </source>
</evidence>
<evidence type="ECO:0000256" key="6">
    <source>
        <dbReference type="ARBA" id="ARBA00023125"/>
    </source>
</evidence>
<dbReference type="PROSITE" id="PS51198">
    <property type="entry name" value="UVRD_HELICASE_ATP_BIND"/>
    <property type="match status" value="1"/>
</dbReference>
<evidence type="ECO:0000256" key="3">
    <source>
        <dbReference type="ARBA" id="ARBA00022801"/>
    </source>
</evidence>
<comment type="similarity">
    <text evidence="1">Belongs to the helicase family. UvrD subfamily.</text>
</comment>
<dbReference type="Gene3D" id="1.10.10.160">
    <property type="match status" value="1"/>
</dbReference>
<dbReference type="PANTHER" id="PTHR11070:SF2">
    <property type="entry name" value="ATP-DEPENDENT DNA HELICASE SRS2"/>
    <property type="match status" value="1"/>
</dbReference>
<proteinExistence type="inferred from homology"/>
<keyword evidence="6" id="KW-0238">DNA-binding</keyword>
<dbReference type="GO" id="GO:0043138">
    <property type="term" value="F:3'-5' DNA helicase activity"/>
    <property type="evidence" value="ECO:0007669"/>
    <property type="project" value="UniProtKB-EC"/>
</dbReference>
<evidence type="ECO:0000259" key="14">
    <source>
        <dbReference type="PROSITE" id="PS51217"/>
    </source>
</evidence>
<evidence type="ECO:0000256" key="2">
    <source>
        <dbReference type="ARBA" id="ARBA00022741"/>
    </source>
</evidence>
<keyword evidence="5 12" id="KW-0067">ATP-binding</keyword>
<dbReference type="Gene3D" id="3.40.50.300">
    <property type="entry name" value="P-loop containing nucleotide triphosphate hydrolases"/>
    <property type="match status" value="2"/>
</dbReference>
<dbReference type="EMBL" id="SISP01000033">
    <property type="protein sequence ID" value="TBM39672.1"/>
    <property type="molecule type" value="Genomic_DNA"/>
</dbReference>
<dbReference type="InterPro" id="IPR027417">
    <property type="entry name" value="P-loop_NTPase"/>
</dbReference>
<evidence type="ECO:0000256" key="1">
    <source>
        <dbReference type="ARBA" id="ARBA00009922"/>
    </source>
</evidence>
<evidence type="ECO:0000256" key="11">
    <source>
        <dbReference type="ARBA" id="ARBA00048988"/>
    </source>
</evidence>
<feature type="binding site" evidence="12">
    <location>
        <begin position="56"/>
        <end position="63"/>
    </location>
    <ligand>
        <name>ATP</name>
        <dbReference type="ChEBI" id="CHEBI:30616"/>
    </ligand>
</feature>
<evidence type="ECO:0000256" key="7">
    <source>
        <dbReference type="ARBA" id="ARBA00023235"/>
    </source>
</evidence>
<keyword evidence="2 12" id="KW-0547">Nucleotide-binding</keyword>
<dbReference type="PANTHER" id="PTHR11070">
    <property type="entry name" value="UVRD / RECB / PCRA DNA HELICASE FAMILY MEMBER"/>
    <property type="match status" value="1"/>
</dbReference>
<keyword evidence="3 12" id="KW-0378">Hydrolase</keyword>
<comment type="catalytic activity">
    <reaction evidence="11">
        <text>ATP + H2O = ADP + phosphate + H(+)</text>
        <dbReference type="Rhea" id="RHEA:13065"/>
        <dbReference type="ChEBI" id="CHEBI:15377"/>
        <dbReference type="ChEBI" id="CHEBI:15378"/>
        <dbReference type="ChEBI" id="CHEBI:30616"/>
        <dbReference type="ChEBI" id="CHEBI:43474"/>
        <dbReference type="ChEBI" id="CHEBI:456216"/>
        <dbReference type="EC" id="5.6.2.4"/>
    </reaction>
</comment>
<dbReference type="AlphaFoldDB" id="A0A7Z7VLZ6"/>
<reference evidence="15 16" key="1">
    <citation type="submission" date="2019-02" db="EMBL/GenBank/DDBJ databases">
        <title>Genomic plasticity associated with the antimicrobial resistance in Vibrio cholerae.</title>
        <authorList>
            <person name="Verma J."/>
            <person name="Bag S."/>
            <person name="Saha B."/>
            <person name="Kumar P."/>
            <person name="Ghosh T.S."/>
            <person name="Dayal M."/>
            <person name="Senapati T."/>
            <person name="Mehra S."/>
            <person name="Dey P."/>
            <person name="Desigamani A."/>
            <person name="Kumar D."/>
            <person name="Rana P."/>
            <person name="Kumar B."/>
            <person name="Maiti T.K."/>
            <person name="Sharma N.C."/>
            <person name="Bhadra R.K."/>
            <person name="Mutreja A."/>
            <person name="Nair G.B."/>
            <person name="Ramamurthy T."/>
            <person name="Das B."/>
        </authorList>
    </citation>
    <scope>NUCLEOTIDE SEQUENCE [LARGE SCALE GENOMIC DNA]</scope>
    <source>
        <strain evidence="15 16">IDH06781</strain>
    </source>
</reference>
<evidence type="ECO:0000313" key="16">
    <source>
        <dbReference type="Proteomes" id="UP000294145"/>
    </source>
</evidence>
<dbReference type="GO" id="GO:0000725">
    <property type="term" value="P:recombinational repair"/>
    <property type="evidence" value="ECO:0007669"/>
    <property type="project" value="TreeGrafter"/>
</dbReference>
<dbReference type="InterPro" id="IPR013986">
    <property type="entry name" value="DExx_box_DNA_helicase_dom_sf"/>
</dbReference>
<comment type="caution">
    <text evidence="15">The sequence shown here is derived from an EMBL/GenBank/DDBJ whole genome shotgun (WGS) entry which is preliminary data.</text>
</comment>
<evidence type="ECO:0000256" key="12">
    <source>
        <dbReference type="PROSITE-ProRule" id="PRU00560"/>
    </source>
</evidence>
<accession>A0A7Z7VLZ6</accession>
<keyword evidence="7" id="KW-0413">Isomerase</keyword>
<dbReference type="SUPFAM" id="SSF52540">
    <property type="entry name" value="P-loop containing nucleoside triphosphate hydrolases"/>
    <property type="match status" value="1"/>
</dbReference>
<dbReference type="InterPro" id="IPR014017">
    <property type="entry name" value="DNA_helicase_UvrD-like_C"/>
</dbReference>
<evidence type="ECO:0000256" key="5">
    <source>
        <dbReference type="ARBA" id="ARBA00022840"/>
    </source>
</evidence>
<evidence type="ECO:0000256" key="4">
    <source>
        <dbReference type="ARBA" id="ARBA00022806"/>
    </source>
</evidence>
<dbReference type="RefSeq" id="WP_154715326.1">
    <property type="nucleotide sequence ID" value="NZ_LN831184.1"/>
</dbReference>
<dbReference type="GO" id="GO:0016787">
    <property type="term" value="F:hydrolase activity"/>
    <property type="evidence" value="ECO:0007669"/>
    <property type="project" value="UniProtKB-UniRule"/>
</dbReference>
<sequence>MLLPKKKKTPPVELVRGFILVYHMPNIQKYLWGKVSGLTEDQQLVADSDGHTMCCALPGSGKSHTMVALADNLVNTDPTYKLLLITFTKAAAEELNERLGQKIKGSGKYRAKAATFDSVFGQQLRNGSRNTKRTLVGGEQYNFLERAMRHAGLSMDIEEAMNAIDTYGRMLKPEPISGKGSNPGWLIYLAYSELLKKNNCQDFNLIARSAYLGVQNGTLPPWDATHILVDEFQDTSDMQYAWIQIHGEMGAKIVVVGDDDQSIYSWRGAAGYQNMVNFQRDFNAVGYVLKMCFRCRPEILAAAKKVIEYNEDRVYKDMVSGREEGGIVKLKGYLTAADEFQGMVQAITSDNRQWAVLGRTNRILDEAEGYLKMHGIPYRRLGGKKLWDDNVANIVLKLLWSLVRPRDTRFIGEILGWLGEDEEAIQMVTQGLSQKRCSFGDFMPPAWLDWRHSSEQLHLHWKDWGSDTATKSDLNVRVKVIVDFLKTQRGGKSREARLIELVGDILINLKVEGGFVDRVELLSKNLAPSQKGGDEETERGVVTLSSLHSSKGLQWEQVWICGANQGVCPSNNSLEEESTGGVPEERRLFYVGMTRAVDELYLSFNSDPDSSGTAKKKEPSQFLAEGFPEELASVEEKLQLLAKQRKDEEQEESA</sequence>
<dbReference type="Gene3D" id="1.10.486.10">
    <property type="entry name" value="PCRA, domain 4"/>
    <property type="match status" value="1"/>
</dbReference>
<dbReference type="CDD" id="cd17932">
    <property type="entry name" value="DEXQc_UvrD"/>
    <property type="match status" value="1"/>
</dbReference>
<dbReference type="GO" id="GO:0005524">
    <property type="term" value="F:ATP binding"/>
    <property type="evidence" value="ECO:0007669"/>
    <property type="project" value="UniProtKB-UniRule"/>
</dbReference>
<keyword evidence="4 12" id="KW-0347">Helicase</keyword>
<dbReference type="Pfam" id="PF13361">
    <property type="entry name" value="UvrD_C"/>
    <property type="match status" value="2"/>
</dbReference>
<dbReference type="InterPro" id="IPR000212">
    <property type="entry name" value="DNA_helicase_UvrD/REP"/>
</dbReference>
<dbReference type="Pfam" id="PF00580">
    <property type="entry name" value="UvrD-helicase"/>
    <property type="match status" value="1"/>
</dbReference>
<gene>
    <name evidence="15" type="ORF">EYB64_16550</name>
</gene>
<comment type="catalytic activity">
    <reaction evidence="8">
        <text>Couples ATP hydrolysis with the unwinding of duplex DNA by translocating in the 3'-5' direction.</text>
        <dbReference type="EC" id="5.6.2.4"/>
    </reaction>
</comment>
<evidence type="ECO:0000256" key="10">
    <source>
        <dbReference type="ARBA" id="ARBA00034923"/>
    </source>
</evidence>
<evidence type="ECO:0000259" key="13">
    <source>
        <dbReference type="PROSITE" id="PS51198"/>
    </source>
</evidence>
<evidence type="ECO:0000313" key="15">
    <source>
        <dbReference type="EMBL" id="TBM39672.1"/>
    </source>
</evidence>
<name>A0A7Z7VLZ6_VIBCL</name>
<protein>
    <recommendedName>
        <fullName evidence="9">DNA 3'-5' helicase</fullName>
        <ecNumber evidence="9">5.6.2.4</ecNumber>
    </recommendedName>
    <alternativeName>
        <fullName evidence="10">DNA 3'-5' helicase II</fullName>
    </alternativeName>
</protein>
<feature type="domain" description="UvrD-like helicase ATP-binding" evidence="13">
    <location>
        <begin position="35"/>
        <end position="296"/>
    </location>
</feature>